<protein>
    <submittedName>
        <fullName evidence="2">Phlebovirus glycoprotein G2 fusion domain-containing protein</fullName>
    </submittedName>
</protein>
<accession>A0A0R3RN35</accession>
<reference evidence="2" key="1">
    <citation type="submission" date="2017-02" db="UniProtKB">
        <authorList>
            <consortium name="WormBaseParasite"/>
        </authorList>
    </citation>
    <scope>IDENTIFICATION</scope>
</reference>
<dbReference type="WBParaSite" id="EEL_0000289501-mRNA-1">
    <property type="protein sequence ID" value="EEL_0000289501-mRNA-1"/>
    <property type="gene ID" value="EEL_0000289501"/>
</dbReference>
<dbReference type="AlphaFoldDB" id="A0A0R3RN35"/>
<dbReference type="Proteomes" id="UP000050640">
    <property type="component" value="Unplaced"/>
</dbReference>
<name>A0A0R3RN35_9BILA</name>
<sequence>MDDVHSIIWPDKCGKSNGTVNCKYIHTYPLQQKPTEISISCTDGEVCKSIDSCRNFRLAEKKMTIPFAEIRIFLYNQSYLIATYSNLCYYMVIDNGTLYHTCTCCGSFCNEEIHQLPQRCKLKSMEQFLAKHQLSHHNISRNLFIFMGNHSKSFLNAKSAREARNLAHLRRDYQNAQTQTKNTLFIHYLIKKIVSTHS</sequence>
<keyword evidence="1" id="KW-1185">Reference proteome</keyword>
<organism evidence="1 2">
    <name type="scientific">Elaeophora elaphi</name>
    <dbReference type="NCBI Taxonomy" id="1147741"/>
    <lineage>
        <taxon>Eukaryota</taxon>
        <taxon>Metazoa</taxon>
        <taxon>Ecdysozoa</taxon>
        <taxon>Nematoda</taxon>
        <taxon>Chromadorea</taxon>
        <taxon>Rhabditida</taxon>
        <taxon>Spirurina</taxon>
        <taxon>Spiruromorpha</taxon>
        <taxon>Filarioidea</taxon>
        <taxon>Onchocercidae</taxon>
        <taxon>Elaeophora</taxon>
    </lineage>
</organism>
<evidence type="ECO:0000313" key="1">
    <source>
        <dbReference type="Proteomes" id="UP000050640"/>
    </source>
</evidence>
<evidence type="ECO:0000313" key="2">
    <source>
        <dbReference type="WBParaSite" id="EEL_0000289501-mRNA-1"/>
    </source>
</evidence>
<proteinExistence type="predicted"/>